<name>A0A009TIL7_ACIBA</name>
<feature type="transmembrane region" description="Helical" evidence="2">
    <location>
        <begin position="6"/>
        <end position="25"/>
    </location>
</feature>
<feature type="compositionally biased region" description="Polar residues" evidence="1">
    <location>
        <begin position="42"/>
        <end position="52"/>
    </location>
</feature>
<dbReference type="PATRIC" id="fig|1310630.3.peg.2060"/>
<gene>
    <name evidence="3" type="ORF">J529_2100</name>
</gene>
<keyword evidence="2" id="KW-0472">Membrane</keyword>
<reference evidence="3 4" key="1">
    <citation type="submission" date="2014-02" db="EMBL/GenBank/DDBJ databases">
        <title>Comparative genomics and transcriptomics to identify genetic mechanisms underlying the emergence of carbapenem resistant Acinetobacter baumannii (CRAb).</title>
        <authorList>
            <person name="Harris A.D."/>
            <person name="Johnson K.J."/>
            <person name="George J."/>
            <person name="Shefchek K."/>
            <person name="Daugherty S.C."/>
            <person name="Parankush S."/>
            <person name="Sadzewicz L."/>
            <person name="Tallon L."/>
            <person name="Sengamalay N."/>
            <person name="Hazen T.H."/>
            <person name="Rasko D.A."/>
        </authorList>
    </citation>
    <scope>NUCLEOTIDE SEQUENCE [LARGE SCALE GENOMIC DNA]</scope>
    <source>
        <strain evidence="3 4">99063</strain>
    </source>
</reference>
<evidence type="ECO:0000256" key="2">
    <source>
        <dbReference type="SAM" id="Phobius"/>
    </source>
</evidence>
<accession>A0A009TIL7</accession>
<proteinExistence type="predicted"/>
<evidence type="ECO:0000313" key="4">
    <source>
        <dbReference type="Proteomes" id="UP000020735"/>
    </source>
</evidence>
<sequence>MGFLHQISFIFLVILLISLGGMYNVNKENLFSITTETTTKSVPNVEENTNKPATKLESEDKNKEITVVEKITLSNHPNEKSSDKEE</sequence>
<organism evidence="3 4">
    <name type="scientific">Acinetobacter baumannii 99063</name>
    <dbReference type="NCBI Taxonomy" id="1310630"/>
    <lineage>
        <taxon>Bacteria</taxon>
        <taxon>Pseudomonadati</taxon>
        <taxon>Pseudomonadota</taxon>
        <taxon>Gammaproteobacteria</taxon>
        <taxon>Moraxellales</taxon>
        <taxon>Moraxellaceae</taxon>
        <taxon>Acinetobacter</taxon>
        <taxon>Acinetobacter calcoaceticus/baumannii complex</taxon>
    </lineage>
</organism>
<keyword evidence="2" id="KW-0812">Transmembrane</keyword>
<keyword evidence="2" id="KW-1133">Transmembrane helix</keyword>
<dbReference type="AlphaFoldDB" id="A0A009TIL7"/>
<protein>
    <submittedName>
        <fullName evidence="3">Uncharacterized protein</fullName>
    </submittedName>
</protein>
<dbReference type="RefSeq" id="WP_150111789.1">
    <property type="nucleotide sequence ID" value="NZ_JEXJ01000029.1"/>
</dbReference>
<evidence type="ECO:0000256" key="1">
    <source>
        <dbReference type="SAM" id="MobiDB-lite"/>
    </source>
</evidence>
<evidence type="ECO:0000313" key="3">
    <source>
        <dbReference type="EMBL" id="EXC51239.1"/>
    </source>
</evidence>
<feature type="region of interest" description="Disordered" evidence="1">
    <location>
        <begin position="42"/>
        <end position="62"/>
    </location>
</feature>
<dbReference type="Proteomes" id="UP000020735">
    <property type="component" value="Unassembled WGS sequence"/>
</dbReference>
<dbReference type="EMBL" id="JEXJ01000029">
    <property type="protein sequence ID" value="EXC51239.1"/>
    <property type="molecule type" value="Genomic_DNA"/>
</dbReference>
<comment type="caution">
    <text evidence="3">The sequence shown here is derived from an EMBL/GenBank/DDBJ whole genome shotgun (WGS) entry which is preliminary data.</text>
</comment>